<dbReference type="Proteomes" id="UP001066276">
    <property type="component" value="Chromosome 1_2"/>
</dbReference>
<protein>
    <submittedName>
        <fullName evidence="1">Uncharacterized protein</fullName>
    </submittedName>
</protein>
<reference evidence="1" key="1">
    <citation type="journal article" date="2022" name="bioRxiv">
        <title>Sequencing and chromosome-scale assembly of the giantPleurodeles waltlgenome.</title>
        <authorList>
            <person name="Brown T."/>
            <person name="Elewa A."/>
            <person name="Iarovenko S."/>
            <person name="Subramanian E."/>
            <person name="Araus A.J."/>
            <person name="Petzold A."/>
            <person name="Susuki M."/>
            <person name="Suzuki K.-i.T."/>
            <person name="Hayashi T."/>
            <person name="Toyoda A."/>
            <person name="Oliveira C."/>
            <person name="Osipova E."/>
            <person name="Leigh N.D."/>
            <person name="Simon A."/>
            <person name="Yun M.H."/>
        </authorList>
    </citation>
    <scope>NUCLEOTIDE SEQUENCE</scope>
    <source>
        <strain evidence="1">20211129_DDA</strain>
        <tissue evidence="1">Liver</tissue>
    </source>
</reference>
<dbReference type="EMBL" id="JANPWB010000002">
    <property type="protein sequence ID" value="KAJ1204995.1"/>
    <property type="molecule type" value="Genomic_DNA"/>
</dbReference>
<name>A0AAV7VTG0_PLEWA</name>
<proteinExistence type="predicted"/>
<accession>A0AAV7VTG0</accession>
<evidence type="ECO:0000313" key="1">
    <source>
        <dbReference type="EMBL" id="KAJ1204995.1"/>
    </source>
</evidence>
<keyword evidence="2" id="KW-1185">Reference proteome</keyword>
<evidence type="ECO:0000313" key="2">
    <source>
        <dbReference type="Proteomes" id="UP001066276"/>
    </source>
</evidence>
<sequence>MARCTHYMCPTERTRLPAAACVGAPCSADGVARGLSVNRLGSAMEDTMAGDRQEDIGNDLRNIVIEMQHSFIKIDGKVDACSFQMGRMS</sequence>
<organism evidence="1 2">
    <name type="scientific">Pleurodeles waltl</name>
    <name type="common">Iberian ribbed newt</name>
    <dbReference type="NCBI Taxonomy" id="8319"/>
    <lineage>
        <taxon>Eukaryota</taxon>
        <taxon>Metazoa</taxon>
        <taxon>Chordata</taxon>
        <taxon>Craniata</taxon>
        <taxon>Vertebrata</taxon>
        <taxon>Euteleostomi</taxon>
        <taxon>Amphibia</taxon>
        <taxon>Batrachia</taxon>
        <taxon>Caudata</taxon>
        <taxon>Salamandroidea</taxon>
        <taxon>Salamandridae</taxon>
        <taxon>Pleurodelinae</taxon>
        <taxon>Pleurodeles</taxon>
    </lineage>
</organism>
<dbReference type="AlphaFoldDB" id="A0AAV7VTG0"/>
<comment type="caution">
    <text evidence="1">The sequence shown here is derived from an EMBL/GenBank/DDBJ whole genome shotgun (WGS) entry which is preliminary data.</text>
</comment>
<gene>
    <name evidence="1" type="ORF">NDU88_000430</name>
</gene>